<accession>A0A835UEW6</accession>
<dbReference type="InterPro" id="IPR001288">
    <property type="entry name" value="Translation_initiation_fac_3"/>
</dbReference>
<dbReference type="EMBL" id="JADCNM010000012">
    <property type="protein sequence ID" value="KAG0458738.1"/>
    <property type="molecule type" value="Genomic_DNA"/>
</dbReference>
<organism evidence="6 7">
    <name type="scientific">Vanilla planifolia</name>
    <name type="common">Vanilla</name>
    <dbReference type="NCBI Taxonomy" id="51239"/>
    <lineage>
        <taxon>Eukaryota</taxon>
        <taxon>Viridiplantae</taxon>
        <taxon>Streptophyta</taxon>
        <taxon>Embryophyta</taxon>
        <taxon>Tracheophyta</taxon>
        <taxon>Spermatophyta</taxon>
        <taxon>Magnoliopsida</taxon>
        <taxon>Liliopsida</taxon>
        <taxon>Asparagales</taxon>
        <taxon>Orchidaceae</taxon>
        <taxon>Vanilloideae</taxon>
        <taxon>Vanilleae</taxon>
        <taxon>Vanilla</taxon>
    </lineage>
</organism>
<feature type="compositionally biased region" description="Polar residues" evidence="4">
    <location>
        <begin position="395"/>
        <end position="419"/>
    </location>
</feature>
<feature type="compositionally biased region" description="Polar residues" evidence="4">
    <location>
        <begin position="312"/>
        <end position="328"/>
    </location>
</feature>
<evidence type="ECO:0000313" key="6">
    <source>
        <dbReference type="EMBL" id="KAG0458738.1"/>
    </source>
</evidence>
<feature type="region of interest" description="Disordered" evidence="4">
    <location>
        <begin position="383"/>
        <end position="432"/>
    </location>
</feature>
<dbReference type="InterPro" id="IPR019814">
    <property type="entry name" value="Translation_initiation_fac_3_N"/>
</dbReference>
<dbReference type="NCBIfam" id="TIGR00168">
    <property type="entry name" value="infC"/>
    <property type="match status" value="1"/>
</dbReference>
<comment type="caution">
    <text evidence="6">The sequence shown here is derived from an EMBL/GenBank/DDBJ whole genome shotgun (WGS) entry which is preliminary data.</text>
</comment>
<dbReference type="SUPFAM" id="SSF54364">
    <property type="entry name" value="Translation initiation factor IF3, N-terminal domain"/>
    <property type="match status" value="1"/>
</dbReference>
<evidence type="ECO:0000313" key="7">
    <source>
        <dbReference type="Proteomes" id="UP000639772"/>
    </source>
</evidence>
<dbReference type="AlphaFoldDB" id="A0A835UEW6"/>
<name>A0A835UEW6_VANPL</name>
<dbReference type="FunFam" id="3.30.110.10:FF:000005">
    <property type="entry name" value="Translation initiation factor 3 (IF-3) family protein"/>
    <property type="match status" value="1"/>
</dbReference>
<reference evidence="6 7" key="1">
    <citation type="journal article" date="2020" name="Nat. Food">
        <title>A phased Vanilla planifolia genome enables genetic improvement of flavour and production.</title>
        <authorList>
            <person name="Hasing T."/>
            <person name="Tang H."/>
            <person name="Brym M."/>
            <person name="Khazi F."/>
            <person name="Huang T."/>
            <person name="Chambers A.H."/>
        </authorList>
    </citation>
    <scope>NUCLEOTIDE SEQUENCE [LARGE SCALE GENOMIC DNA]</scope>
    <source>
        <tissue evidence="6">Leaf</tissue>
    </source>
</reference>
<dbReference type="Gene3D" id="3.10.20.80">
    <property type="entry name" value="Translation initiation factor 3 (IF-3), N-terminal domain"/>
    <property type="match status" value="1"/>
</dbReference>
<dbReference type="PANTHER" id="PTHR10938:SF4">
    <property type="entry name" value="TRANSLATION INITIATION FACTOR IF3-1, MITOCHONDRIAL"/>
    <property type="match status" value="1"/>
</dbReference>
<proteinExistence type="inferred from homology"/>
<comment type="similarity">
    <text evidence="1">Belongs to the IF-3 family.</text>
</comment>
<dbReference type="GO" id="GO:0003743">
    <property type="term" value="F:translation initiation factor activity"/>
    <property type="evidence" value="ECO:0007669"/>
    <property type="project" value="UniProtKB-KW"/>
</dbReference>
<dbReference type="SUPFAM" id="SSF55200">
    <property type="entry name" value="Translation initiation factor IF3, C-terminal domain"/>
    <property type="match status" value="1"/>
</dbReference>
<evidence type="ECO:0000256" key="4">
    <source>
        <dbReference type="SAM" id="MobiDB-lite"/>
    </source>
</evidence>
<keyword evidence="3" id="KW-0648">Protein biosynthesis</keyword>
<feature type="region of interest" description="Disordered" evidence="4">
    <location>
        <begin position="312"/>
        <end position="366"/>
    </location>
</feature>
<dbReference type="OrthoDB" id="21573at2759"/>
<evidence type="ECO:0000256" key="2">
    <source>
        <dbReference type="ARBA" id="ARBA00022540"/>
    </source>
</evidence>
<keyword evidence="2" id="KW-0396">Initiation factor</keyword>
<sequence>MVEAIDSSGWQQLIRPGFAVLCCRSPLQADFRGEFSASLEDHYRRFFFFTAPSTVFFGGILHSLHLCQGLIFQEAAAGALGIGITTEFSSPFFSIDRSFAAPAQFTSKPKPEEKSGVRINEAITEPEVRLVTDEGHRVVSIQEALYLARKLGLDLVEVQRKAKVEGAGANTFNPAVCKLMDYCKEKYKQDVKFKERVKDKASTALAQCRGQRTLLLKSKEVKDLKVKAESVKRLMERGYRVKCTAMPTGKEEEDLGGLLLNLLTLIEDISIVESGPHLDTRHAYVIVRHIKFAPKKGKKISKAVDVVSSALSARPNSAAVENNTSQDESPSETEEKWAVVEPGSESENSPEKDEISTKYDPTSSPKLNSHFIGAVKDWSGFRAKDDDKDVGIGKPTSSKFGGPAQSSFSHPKQGSNRTFLQEPAVVSQSRGETVPLTVESNRYAKGNNAMGTFHQVRPANRDDKFAGKLFTGNMGRLPEQARMNENEGLFHLNSRDRAAHLNNPGSPTSNGFLASNVPQQRFGVFGSTKPSSFLINDLMGDITKDGAGKLNSSAPTYGIYSSPKTDQNASPSPKFGTFISKKASPGNGNASEKK</sequence>
<dbReference type="GO" id="GO:0043022">
    <property type="term" value="F:ribosome binding"/>
    <property type="evidence" value="ECO:0007669"/>
    <property type="project" value="TreeGrafter"/>
</dbReference>
<protein>
    <recommendedName>
        <fullName evidence="5">Translation initiation factor 3 N-terminal domain-containing protein</fullName>
    </recommendedName>
</protein>
<feature type="domain" description="Translation initiation factor 3 N-terminal" evidence="5">
    <location>
        <begin position="119"/>
        <end position="195"/>
    </location>
</feature>
<dbReference type="Pfam" id="PF05198">
    <property type="entry name" value="IF3_N"/>
    <property type="match status" value="1"/>
</dbReference>
<evidence type="ECO:0000256" key="1">
    <source>
        <dbReference type="ARBA" id="ARBA00005439"/>
    </source>
</evidence>
<evidence type="ECO:0000256" key="3">
    <source>
        <dbReference type="ARBA" id="ARBA00022917"/>
    </source>
</evidence>
<dbReference type="Proteomes" id="UP000639772">
    <property type="component" value="Chromosome 12"/>
</dbReference>
<feature type="region of interest" description="Disordered" evidence="4">
    <location>
        <begin position="552"/>
        <end position="594"/>
    </location>
</feature>
<feature type="compositionally biased region" description="Polar residues" evidence="4">
    <location>
        <begin position="562"/>
        <end position="571"/>
    </location>
</feature>
<dbReference type="GO" id="GO:0032790">
    <property type="term" value="P:ribosome disassembly"/>
    <property type="evidence" value="ECO:0007669"/>
    <property type="project" value="TreeGrafter"/>
</dbReference>
<gene>
    <name evidence="6" type="ORF">HPP92_021866</name>
</gene>
<evidence type="ECO:0000259" key="5">
    <source>
        <dbReference type="Pfam" id="PF05198"/>
    </source>
</evidence>
<dbReference type="InterPro" id="IPR036787">
    <property type="entry name" value="T_IF-3_N_sf"/>
</dbReference>
<dbReference type="PANTHER" id="PTHR10938">
    <property type="entry name" value="TRANSLATION INITIATION FACTOR IF-3"/>
    <property type="match status" value="1"/>
</dbReference>
<dbReference type="Gene3D" id="3.30.110.10">
    <property type="entry name" value="Translation initiation factor 3 (IF-3), C-terminal domain"/>
    <property type="match status" value="1"/>
</dbReference>
<dbReference type="InterPro" id="IPR036788">
    <property type="entry name" value="T_IF-3_C_sf"/>
</dbReference>